<evidence type="ECO:0000313" key="2">
    <source>
        <dbReference type="Proteomes" id="UP000798662"/>
    </source>
</evidence>
<dbReference type="EMBL" id="CM020618">
    <property type="protein sequence ID" value="KAK1862445.1"/>
    <property type="molecule type" value="Genomic_DNA"/>
</dbReference>
<reference evidence="1" key="1">
    <citation type="submission" date="2019-11" db="EMBL/GenBank/DDBJ databases">
        <title>Nori genome reveals adaptations in red seaweeds to the harsh intertidal environment.</title>
        <authorList>
            <person name="Wang D."/>
            <person name="Mao Y."/>
        </authorList>
    </citation>
    <scope>NUCLEOTIDE SEQUENCE</scope>
    <source>
        <tissue evidence="1">Gametophyte</tissue>
    </source>
</reference>
<name>A0ACC3BXG9_PYRYE</name>
<evidence type="ECO:0000313" key="1">
    <source>
        <dbReference type="EMBL" id="KAK1862445.1"/>
    </source>
</evidence>
<organism evidence="1 2">
    <name type="scientific">Pyropia yezoensis</name>
    <name type="common">Susabi-nori</name>
    <name type="synonym">Porphyra yezoensis</name>
    <dbReference type="NCBI Taxonomy" id="2788"/>
    <lineage>
        <taxon>Eukaryota</taxon>
        <taxon>Rhodophyta</taxon>
        <taxon>Bangiophyceae</taxon>
        <taxon>Bangiales</taxon>
        <taxon>Bangiaceae</taxon>
        <taxon>Pyropia</taxon>
    </lineage>
</organism>
<gene>
    <name evidence="1" type="ORF">I4F81_005019</name>
</gene>
<protein>
    <submittedName>
        <fullName evidence="1">Uncharacterized protein</fullName>
    </submittedName>
</protein>
<dbReference type="Proteomes" id="UP000798662">
    <property type="component" value="Chromosome 1"/>
</dbReference>
<comment type="caution">
    <text evidence="1">The sequence shown here is derived from an EMBL/GenBank/DDBJ whole genome shotgun (WGS) entry which is preliminary data.</text>
</comment>
<keyword evidence="2" id="KW-1185">Reference proteome</keyword>
<accession>A0ACC3BXG9</accession>
<sequence>MLAPWAPVLRVVWRTVRATGRVRAMMRARGGRNRLTAILREYLFLGLSALSIRAVGWSLGMVDWPVSPAVPDDLLPASTPGMVRELIDQALAGAYGQPLSPRSLQGGLWTDMARLPYLAHWDPLAWWWSRDVEVVLQSMRQAVFVDNTGLPIESRPPLSADGDAAAATAAQTSAGKDVSDDVLTLLFLLSRSLLGGVDALEGVRRRVVTALDRPHWWLRY</sequence>
<proteinExistence type="predicted"/>